<feature type="region of interest" description="Disordered" evidence="1">
    <location>
        <begin position="1"/>
        <end position="66"/>
    </location>
</feature>
<evidence type="ECO:0000313" key="2">
    <source>
        <dbReference type="EMBL" id="KAF0930951.1"/>
    </source>
</evidence>
<organism evidence="2 3">
    <name type="scientific">Oryza meyeriana var. granulata</name>
    <dbReference type="NCBI Taxonomy" id="110450"/>
    <lineage>
        <taxon>Eukaryota</taxon>
        <taxon>Viridiplantae</taxon>
        <taxon>Streptophyta</taxon>
        <taxon>Embryophyta</taxon>
        <taxon>Tracheophyta</taxon>
        <taxon>Spermatophyta</taxon>
        <taxon>Magnoliopsida</taxon>
        <taxon>Liliopsida</taxon>
        <taxon>Poales</taxon>
        <taxon>Poaceae</taxon>
        <taxon>BOP clade</taxon>
        <taxon>Oryzoideae</taxon>
        <taxon>Oryzeae</taxon>
        <taxon>Oryzinae</taxon>
        <taxon>Oryza</taxon>
        <taxon>Oryza meyeriana</taxon>
    </lineage>
</organism>
<keyword evidence="3" id="KW-1185">Reference proteome</keyword>
<evidence type="ECO:0000313" key="3">
    <source>
        <dbReference type="Proteomes" id="UP000479710"/>
    </source>
</evidence>
<evidence type="ECO:0000256" key="1">
    <source>
        <dbReference type="SAM" id="MobiDB-lite"/>
    </source>
</evidence>
<protein>
    <submittedName>
        <fullName evidence="2">Uncharacterized protein</fullName>
    </submittedName>
</protein>
<reference evidence="2 3" key="1">
    <citation type="submission" date="2019-11" db="EMBL/GenBank/DDBJ databases">
        <title>Whole genome sequence of Oryza granulata.</title>
        <authorList>
            <person name="Li W."/>
        </authorList>
    </citation>
    <scope>NUCLEOTIDE SEQUENCE [LARGE SCALE GENOMIC DNA]</scope>
    <source>
        <strain evidence="3">cv. Menghai</strain>
        <tissue evidence="2">Leaf</tissue>
    </source>
</reference>
<dbReference type="EMBL" id="SPHZ02000002">
    <property type="protein sequence ID" value="KAF0930951.1"/>
    <property type="molecule type" value="Genomic_DNA"/>
</dbReference>
<gene>
    <name evidence="2" type="ORF">E2562_038270</name>
</gene>
<dbReference type="Proteomes" id="UP000479710">
    <property type="component" value="Unassembled WGS sequence"/>
</dbReference>
<feature type="compositionally biased region" description="Basic residues" evidence="1">
    <location>
        <begin position="47"/>
        <end position="66"/>
    </location>
</feature>
<dbReference type="AlphaFoldDB" id="A0A6G1F248"/>
<proteinExistence type="predicted"/>
<name>A0A6G1F248_9ORYZ</name>
<comment type="caution">
    <text evidence="2">The sequence shown here is derived from an EMBL/GenBank/DDBJ whole genome shotgun (WGS) entry which is preliminary data.</text>
</comment>
<sequence length="66" mass="7016">MAHNAEASWSNRLRDGEASSDPGPRTGEAGHEAWPVPGKGDACSSPARRKKKTTPTLKRRPFAGSS</sequence>
<accession>A0A6G1F248</accession>